<dbReference type="PROSITE" id="PS50262">
    <property type="entry name" value="G_PROTEIN_RECEP_F1_2"/>
    <property type="match status" value="1"/>
</dbReference>
<evidence type="ECO:0000256" key="7">
    <source>
        <dbReference type="ARBA" id="ARBA00023170"/>
    </source>
</evidence>
<feature type="transmembrane region" description="Helical" evidence="10">
    <location>
        <begin position="70"/>
        <end position="88"/>
    </location>
</feature>
<keyword evidence="5 9" id="KW-0297">G-protein coupled receptor</keyword>
<keyword evidence="7 9" id="KW-0675">Receptor</keyword>
<keyword evidence="4 10" id="KW-1133">Transmembrane helix</keyword>
<sequence length="165" mass="18092">MPDGEHNRISPPPPKKKSLVFSCIYIYIATMESIKIASITILTLFIPCIIVGNVLVILSVYKNETMRTPTNLILASMAFVDLLVGLIANPLEILLMKNASNCIPQLQLMAFLTLLTSGVSFLHIVAVTADRFIAVTRPLRVGIGSPYVRDAEISASCDRICINFI</sequence>
<dbReference type="PANTHER" id="PTHR24248">
    <property type="entry name" value="ADRENERGIC RECEPTOR-RELATED G-PROTEIN COUPLED RECEPTOR"/>
    <property type="match status" value="1"/>
</dbReference>
<organism evidence="12 13">
    <name type="scientific">Strongylocentrotus purpuratus</name>
    <name type="common">Purple sea urchin</name>
    <dbReference type="NCBI Taxonomy" id="7668"/>
    <lineage>
        <taxon>Eukaryota</taxon>
        <taxon>Metazoa</taxon>
        <taxon>Echinodermata</taxon>
        <taxon>Eleutherozoa</taxon>
        <taxon>Echinozoa</taxon>
        <taxon>Echinoidea</taxon>
        <taxon>Euechinoidea</taxon>
        <taxon>Echinacea</taxon>
        <taxon>Camarodonta</taxon>
        <taxon>Echinidea</taxon>
        <taxon>Strongylocentrotidae</taxon>
        <taxon>Strongylocentrotus</taxon>
    </lineage>
</organism>
<evidence type="ECO:0000256" key="3">
    <source>
        <dbReference type="ARBA" id="ARBA00022692"/>
    </source>
</evidence>
<evidence type="ECO:0000259" key="11">
    <source>
        <dbReference type="PROSITE" id="PS50262"/>
    </source>
</evidence>
<comment type="subcellular location">
    <subcellularLocation>
        <location evidence="1">Cell membrane</location>
        <topology evidence="1">Multi-pass membrane protein</topology>
    </subcellularLocation>
</comment>
<dbReference type="InterPro" id="IPR017452">
    <property type="entry name" value="GPCR_Rhodpsn_7TM"/>
</dbReference>
<evidence type="ECO:0000256" key="1">
    <source>
        <dbReference type="ARBA" id="ARBA00004651"/>
    </source>
</evidence>
<accession>A0A7M7NY80</accession>
<evidence type="ECO:0000313" key="12">
    <source>
        <dbReference type="EnsemblMetazoa" id="XP_030843433"/>
    </source>
</evidence>
<feature type="transmembrane region" description="Helical" evidence="10">
    <location>
        <begin position="108"/>
        <end position="129"/>
    </location>
</feature>
<evidence type="ECO:0000256" key="2">
    <source>
        <dbReference type="ARBA" id="ARBA00022475"/>
    </source>
</evidence>
<dbReference type="GO" id="GO:0004930">
    <property type="term" value="F:G protein-coupled receptor activity"/>
    <property type="evidence" value="ECO:0007669"/>
    <property type="project" value="UniProtKB-KW"/>
</dbReference>
<dbReference type="RefSeq" id="XP_030843433.1">
    <property type="nucleotide sequence ID" value="XM_030987573.1"/>
</dbReference>
<dbReference type="PROSITE" id="PS00237">
    <property type="entry name" value="G_PROTEIN_RECEP_F1_1"/>
    <property type="match status" value="1"/>
</dbReference>
<keyword evidence="8 9" id="KW-0807">Transducer</keyword>
<reference evidence="12" key="2">
    <citation type="submission" date="2021-01" db="UniProtKB">
        <authorList>
            <consortium name="EnsemblMetazoa"/>
        </authorList>
    </citation>
    <scope>IDENTIFICATION</scope>
</reference>
<protein>
    <recommendedName>
        <fullName evidence="11">G-protein coupled receptors family 1 profile domain-containing protein</fullName>
    </recommendedName>
</protein>
<keyword evidence="13" id="KW-1185">Reference proteome</keyword>
<dbReference type="AlphaFoldDB" id="A0A7M7NY80"/>
<dbReference type="Pfam" id="PF00001">
    <property type="entry name" value="7tm_1"/>
    <property type="match status" value="1"/>
</dbReference>
<evidence type="ECO:0000256" key="6">
    <source>
        <dbReference type="ARBA" id="ARBA00023136"/>
    </source>
</evidence>
<dbReference type="OrthoDB" id="10034726at2759"/>
<evidence type="ECO:0000256" key="10">
    <source>
        <dbReference type="SAM" id="Phobius"/>
    </source>
</evidence>
<keyword evidence="2" id="KW-1003">Cell membrane</keyword>
<dbReference type="CDD" id="cd00637">
    <property type="entry name" value="7tm_classA_rhodopsin-like"/>
    <property type="match status" value="1"/>
</dbReference>
<proteinExistence type="inferred from homology"/>
<dbReference type="PRINTS" id="PR00237">
    <property type="entry name" value="GPCRRHODOPSN"/>
</dbReference>
<dbReference type="InterPro" id="IPR000276">
    <property type="entry name" value="GPCR_Rhodpsn"/>
</dbReference>
<keyword evidence="3 9" id="KW-0812">Transmembrane</keyword>
<dbReference type="Proteomes" id="UP000007110">
    <property type="component" value="Unassembled WGS sequence"/>
</dbReference>
<dbReference type="KEGG" id="spu:115924759"/>
<feature type="transmembrane region" description="Helical" evidence="10">
    <location>
        <begin position="36"/>
        <end position="58"/>
    </location>
</feature>
<dbReference type="GeneID" id="115924759"/>
<dbReference type="EnsemblMetazoa" id="XM_030987573">
    <property type="protein sequence ID" value="XP_030843433"/>
    <property type="gene ID" value="LOC115924759"/>
</dbReference>
<evidence type="ECO:0000256" key="4">
    <source>
        <dbReference type="ARBA" id="ARBA00022989"/>
    </source>
</evidence>
<keyword evidence="6 10" id="KW-0472">Membrane</keyword>
<evidence type="ECO:0000313" key="13">
    <source>
        <dbReference type="Proteomes" id="UP000007110"/>
    </source>
</evidence>
<evidence type="ECO:0000256" key="5">
    <source>
        <dbReference type="ARBA" id="ARBA00023040"/>
    </source>
</evidence>
<evidence type="ECO:0000256" key="9">
    <source>
        <dbReference type="RuleBase" id="RU000688"/>
    </source>
</evidence>
<comment type="similarity">
    <text evidence="9">Belongs to the G-protein coupled receptor 1 family.</text>
</comment>
<name>A0A7M7NY80_STRPU</name>
<feature type="domain" description="G-protein coupled receptors family 1 profile" evidence="11">
    <location>
        <begin position="52"/>
        <end position="165"/>
    </location>
</feature>
<dbReference type="Gene3D" id="1.20.1070.10">
    <property type="entry name" value="Rhodopsin 7-helix transmembrane proteins"/>
    <property type="match status" value="1"/>
</dbReference>
<reference evidence="13" key="1">
    <citation type="submission" date="2015-02" db="EMBL/GenBank/DDBJ databases">
        <title>Genome sequencing for Strongylocentrotus purpuratus.</title>
        <authorList>
            <person name="Murali S."/>
            <person name="Liu Y."/>
            <person name="Vee V."/>
            <person name="English A."/>
            <person name="Wang M."/>
            <person name="Skinner E."/>
            <person name="Han Y."/>
            <person name="Muzny D.M."/>
            <person name="Worley K.C."/>
            <person name="Gibbs R.A."/>
        </authorList>
    </citation>
    <scope>NUCLEOTIDE SEQUENCE</scope>
</reference>
<dbReference type="InParanoid" id="A0A7M7NY80"/>
<dbReference type="SUPFAM" id="SSF81321">
    <property type="entry name" value="Family A G protein-coupled receptor-like"/>
    <property type="match status" value="1"/>
</dbReference>
<dbReference type="GO" id="GO:0005886">
    <property type="term" value="C:plasma membrane"/>
    <property type="evidence" value="ECO:0007669"/>
    <property type="project" value="UniProtKB-SubCell"/>
</dbReference>
<evidence type="ECO:0000256" key="8">
    <source>
        <dbReference type="ARBA" id="ARBA00023224"/>
    </source>
</evidence>